<name>A0A368P1X6_AGRVI</name>
<dbReference type="PANTHER" id="PTHR30469:SF12">
    <property type="entry name" value="MULTIDRUG RESISTANCE PROTEIN MDTA"/>
    <property type="match status" value="1"/>
</dbReference>
<evidence type="ECO:0000256" key="1">
    <source>
        <dbReference type="ARBA" id="ARBA00004236"/>
    </source>
</evidence>
<evidence type="ECO:0000256" key="5">
    <source>
        <dbReference type="ARBA" id="ARBA00022519"/>
    </source>
</evidence>
<comment type="caution">
    <text evidence="14">The sequence shown here is derived from an EMBL/GenBank/DDBJ whole genome shotgun (WGS) entry which is preliminary data.</text>
</comment>
<evidence type="ECO:0000259" key="11">
    <source>
        <dbReference type="Pfam" id="PF25944"/>
    </source>
</evidence>
<dbReference type="GO" id="GO:1990281">
    <property type="term" value="C:efflux pump complex"/>
    <property type="evidence" value="ECO:0007669"/>
    <property type="project" value="TreeGrafter"/>
</dbReference>
<keyword evidence="6" id="KW-0472">Membrane</keyword>
<dbReference type="Pfam" id="PF25944">
    <property type="entry name" value="Beta-barrel_RND"/>
    <property type="match status" value="1"/>
</dbReference>
<dbReference type="InterPro" id="IPR058624">
    <property type="entry name" value="MdtA-like_HH"/>
</dbReference>
<evidence type="ECO:0000256" key="6">
    <source>
        <dbReference type="ARBA" id="ARBA00023136"/>
    </source>
</evidence>
<evidence type="ECO:0000256" key="2">
    <source>
        <dbReference type="ARBA" id="ARBA00009477"/>
    </source>
</evidence>
<feature type="compositionally biased region" description="Low complexity" evidence="7">
    <location>
        <begin position="434"/>
        <end position="460"/>
    </location>
</feature>
<comment type="subcellular location">
    <subcellularLocation>
        <location evidence="1">Cell membrane</location>
    </subcellularLocation>
</comment>
<evidence type="ECO:0000259" key="9">
    <source>
        <dbReference type="Pfam" id="PF25876"/>
    </source>
</evidence>
<dbReference type="InterPro" id="IPR058627">
    <property type="entry name" value="MdtA-like_C"/>
</dbReference>
<dbReference type="Proteomes" id="UP000436911">
    <property type="component" value="Unassembled WGS sequence"/>
</dbReference>
<evidence type="ECO:0000313" key="14">
    <source>
        <dbReference type="EMBL" id="MUZ71800.1"/>
    </source>
</evidence>
<evidence type="ECO:0000313" key="15">
    <source>
        <dbReference type="Proteomes" id="UP000436911"/>
    </source>
</evidence>
<proteinExistence type="inferred from homology"/>
<feature type="chain" id="PRO_5033784080" evidence="8">
    <location>
        <begin position="23"/>
        <end position="460"/>
    </location>
</feature>
<feature type="domain" description="Multidrug resistance protein MdtA-like C-terminal permuted SH3" evidence="12">
    <location>
        <begin position="310"/>
        <end position="369"/>
    </location>
</feature>
<keyword evidence="3" id="KW-0813">Transport</keyword>
<dbReference type="PANTHER" id="PTHR30469">
    <property type="entry name" value="MULTIDRUG RESISTANCE PROTEIN MDTA"/>
    <property type="match status" value="1"/>
</dbReference>
<reference evidence="14 16" key="2">
    <citation type="submission" date="2019-12" db="EMBL/GenBank/DDBJ databases">
        <title>Whole-genome sequencing of Allorhizobium vitis.</title>
        <authorList>
            <person name="Gan H.M."/>
            <person name="Szegedi E."/>
            <person name="Burr T."/>
            <person name="Savka M.A."/>
        </authorList>
    </citation>
    <scope>NUCLEOTIDE SEQUENCE [LARGE SCALE GENOMIC DNA]</scope>
    <source>
        <strain evidence="14 16">CG516</strain>
    </source>
</reference>
<evidence type="ECO:0000313" key="13">
    <source>
        <dbReference type="EMBL" id="KAA3530112.1"/>
    </source>
</evidence>
<dbReference type="AlphaFoldDB" id="A0A368P1X6"/>
<feature type="domain" description="Multidrug resistance protein MdtA-like alpha-helical hairpin" evidence="9">
    <location>
        <begin position="117"/>
        <end position="187"/>
    </location>
</feature>
<dbReference type="InterPro" id="IPR006143">
    <property type="entry name" value="RND_pump_MFP"/>
</dbReference>
<keyword evidence="4" id="KW-1003">Cell membrane</keyword>
<keyword evidence="5" id="KW-0997">Cell inner membrane</keyword>
<protein>
    <submittedName>
        <fullName evidence="14">Efflux RND transporter periplasmic adaptor subunit</fullName>
    </submittedName>
</protein>
<dbReference type="SUPFAM" id="SSF111369">
    <property type="entry name" value="HlyD-like secretion proteins"/>
    <property type="match status" value="1"/>
</dbReference>
<dbReference type="RefSeq" id="WP_060717390.1">
    <property type="nucleotide sequence ID" value="NZ_WPHX01000005.1"/>
</dbReference>
<evidence type="ECO:0000256" key="3">
    <source>
        <dbReference type="ARBA" id="ARBA00022448"/>
    </source>
</evidence>
<evidence type="ECO:0000313" key="16">
    <source>
        <dbReference type="Proteomes" id="UP000477951"/>
    </source>
</evidence>
<accession>A0A368P1X6</accession>
<dbReference type="EMBL" id="QUSG01000002">
    <property type="protein sequence ID" value="KAA3530112.1"/>
    <property type="molecule type" value="Genomic_DNA"/>
</dbReference>
<dbReference type="Pfam" id="PF25967">
    <property type="entry name" value="RND-MFP_C"/>
    <property type="match status" value="1"/>
</dbReference>
<feature type="signal peptide" evidence="8">
    <location>
        <begin position="1"/>
        <end position="22"/>
    </location>
</feature>
<feature type="region of interest" description="Disordered" evidence="7">
    <location>
        <begin position="376"/>
        <end position="460"/>
    </location>
</feature>
<gene>
    <name evidence="13" type="ORF">DXT89_05040</name>
    <name evidence="14" type="ORF">GOZ90_03810</name>
</gene>
<dbReference type="Gene3D" id="2.40.30.170">
    <property type="match status" value="1"/>
</dbReference>
<evidence type="ECO:0000256" key="7">
    <source>
        <dbReference type="SAM" id="MobiDB-lite"/>
    </source>
</evidence>
<organism evidence="14 16">
    <name type="scientific">Agrobacterium vitis</name>
    <name type="common">Rhizobium vitis</name>
    <dbReference type="NCBI Taxonomy" id="373"/>
    <lineage>
        <taxon>Bacteria</taxon>
        <taxon>Pseudomonadati</taxon>
        <taxon>Pseudomonadota</taxon>
        <taxon>Alphaproteobacteria</taxon>
        <taxon>Hyphomicrobiales</taxon>
        <taxon>Rhizobiaceae</taxon>
        <taxon>Rhizobium/Agrobacterium group</taxon>
        <taxon>Agrobacterium</taxon>
    </lineage>
</organism>
<dbReference type="Proteomes" id="UP000477951">
    <property type="component" value="Unassembled WGS sequence"/>
</dbReference>
<dbReference type="GO" id="GO:0015562">
    <property type="term" value="F:efflux transmembrane transporter activity"/>
    <property type="evidence" value="ECO:0007669"/>
    <property type="project" value="TreeGrafter"/>
</dbReference>
<feature type="domain" description="Multidrug resistance protein MdtA-like beta-barrel" evidence="11">
    <location>
        <begin position="224"/>
        <end position="306"/>
    </location>
</feature>
<reference evidence="13 15" key="1">
    <citation type="submission" date="2018-08" db="EMBL/GenBank/DDBJ databases">
        <title>Genome sequencing of Agrobacterium vitis strain ICMP 10754.</title>
        <authorList>
            <person name="Visnovsky S.B."/>
            <person name="Pitman A.R."/>
        </authorList>
    </citation>
    <scope>NUCLEOTIDE SEQUENCE [LARGE SCALE GENOMIC DNA]</scope>
    <source>
        <strain evidence="13 15">ICMP 10754</strain>
    </source>
</reference>
<feature type="domain" description="Multidrug resistance protein MdtA-like barrel-sandwich hybrid" evidence="10">
    <location>
        <begin position="77"/>
        <end position="219"/>
    </location>
</feature>
<dbReference type="OrthoDB" id="9783047at2"/>
<keyword evidence="8" id="KW-0732">Signal</keyword>
<dbReference type="NCBIfam" id="TIGR01730">
    <property type="entry name" value="RND_mfp"/>
    <property type="match status" value="1"/>
</dbReference>
<sequence length="460" mass="48397">MKRMTKIVLVGLVVVGAGLVYAARQPQFAAVTGGWLGKPQNDRQRGRDLAIPVVAAPVVQADVPVYVTGVGSVKPLNTVVIQPQVSGRITKIGFQEGQDLKKGDLIATLDDALYKAQLDEAIGKKAQDSAQLTYAILEMERLQRLIGNSATTQQQLDNQVALVAQYKAQVQSDQAAIEAAQAQLDYTVIKAPMDGRTGIRNVDVGNIVSTGDTTGIVTLSQIKPITILFSIPQQDLARVNTANAKGALSVDALGDDGKTVVANGTLTVVDNQVDTTTGTVRLRAEFPNDDLRLWPGAFVNARLLVETKKDVLTVPSSAIQRGPAGTYAYIVQPDQTVKIQAVTVEMQDDQTAVIAKGVSAGETVVTTGFARLQDGAPVRVSTPQEADPANMAVPLDDNKPRQRHGGNRNNGQARPNAHDPASRKEGAEKPPAGPDGKPAPTAGDQNGTGAPATPPADAAK</sequence>
<evidence type="ECO:0000259" key="12">
    <source>
        <dbReference type="Pfam" id="PF25967"/>
    </source>
</evidence>
<feature type="compositionally biased region" description="Basic and acidic residues" evidence="7">
    <location>
        <begin position="416"/>
        <end position="428"/>
    </location>
</feature>
<evidence type="ECO:0000256" key="4">
    <source>
        <dbReference type="ARBA" id="ARBA00022475"/>
    </source>
</evidence>
<dbReference type="Gene3D" id="2.40.420.20">
    <property type="match status" value="1"/>
</dbReference>
<evidence type="ECO:0000256" key="8">
    <source>
        <dbReference type="SAM" id="SignalP"/>
    </source>
</evidence>
<dbReference type="Pfam" id="PF25876">
    <property type="entry name" value="HH_MFP_RND"/>
    <property type="match status" value="1"/>
</dbReference>
<dbReference type="InterPro" id="IPR058625">
    <property type="entry name" value="MdtA-like_BSH"/>
</dbReference>
<dbReference type="Pfam" id="PF25917">
    <property type="entry name" value="BSH_RND"/>
    <property type="match status" value="1"/>
</dbReference>
<dbReference type="Gene3D" id="2.40.50.100">
    <property type="match status" value="1"/>
</dbReference>
<dbReference type="InterPro" id="IPR058626">
    <property type="entry name" value="MdtA-like_b-barrel"/>
</dbReference>
<comment type="similarity">
    <text evidence="2">Belongs to the membrane fusion protein (MFP) (TC 8.A.1) family.</text>
</comment>
<evidence type="ECO:0000259" key="10">
    <source>
        <dbReference type="Pfam" id="PF25917"/>
    </source>
</evidence>
<dbReference type="Gene3D" id="1.10.287.470">
    <property type="entry name" value="Helix hairpin bin"/>
    <property type="match status" value="1"/>
</dbReference>
<dbReference type="EMBL" id="WPHR01000002">
    <property type="protein sequence ID" value="MUZ71800.1"/>
    <property type="molecule type" value="Genomic_DNA"/>
</dbReference>